<dbReference type="GO" id="GO:0006797">
    <property type="term" value="P:polyphosphate metabolic process"/>
    <property type="evidence" value="ECO:0007669"/>
    <property type="project" value="InterPro"/>
</dbReference>
<dbReference type="SUPFAM" id="SSF52540">
    <property type="entry name" value="P-loop containing nucleoside triphosphate hydrolases"/>
    <property type="match status" value="2"/>
</dbReference>
<name>K9VEK3_9CYAN</name>
<dbReference type="PATRIC" id="fig|179408.3.peg.1377"/>
<dbReference type="Pfam" id="PF03976">
    <property type="entry name" value="PPK2"/>
    <property type="match status" value="2"/>
</dbReference>
<feature type="domain" description="Polyphosphate kinase-2-related" evidence="1">
    <location>
        <begin position="269"/>
        <end position="494"/>
    </location>
</feature>
<organism evidence="2 3">
    <name type="scientific">Phormidium nigroviride PCC 7112</name>
    <dbReference type="NCBI Taxonomy" id="179408"/>
    <lineage>
        <taxon>Bacteria</taxon>
        <taxon>Bacillati</taxon>
        <taxon>Cyanobacteriota</taxon>
        <taxon>Cyanophyceae</taxon>
        <taxon>Oscillatoriophycideae</taxon>
        <taxon>Oscillatoriales</taxon>
        <taxon>Oscillatoriaceae</taxon>
        <taxon>Phormidium</taxon>
    </lineage>
</organism>
<reference evidence="2 3" key="1">
    <citation type="submission" date="2012-05" db="EMBL/GenBank/DDBJ databases">
        <title>Finished chromosome of genome of Oscillatoria sp. PCC 7112.</title>
        <authorList>
            <consortium name="US DOE Joint Genome Institute"/>
            <person name="Gugger M."/>
            <person name="Coursin T."/>
            <person name="Rippka R."/>
            <person name="Tandeau De Marsac N."/>
            <person name="Huntemann M."/>
            <person name="Wei C.-L."/>
            <person name="Han J."/>
            <person name="Detter J.C."/>
            <person name="Han C."/>
            <person name="Tapia R."/>
            <person name="Davenport K."/>
            <person name="Daligault H."/>
            <person name="Erkkila T."/>
            <person name="Gu W."/>
            <person name="Munk A.C.C."/>
            <person name="Teshima H."/>
            <person name="Xu Y."/>
            <person name="Chain P."/>
            <person name="Chen A."/>
            <person name="Krypides N."/>
            <person name="Mavromatis K."/>
            <person name="Markowitz V."/>
            <person name="Szeto E."/>
            <person name="Ivanova N."/>
            <person name="Mikhailova N."/>
            <person name="Ovchinnikova G."/>
            <person name="Pagani I."/>
            <person name="Pati A."/>
            <person name="Goodwin L."/>
            <person name="Peters L."/>
            <person name="Pitluck S."/>
            <person name="Woyke T."/>
            <person name="Kerfeld C."/>
        </authorList>
    </citation>
    <scope>NUCLEOTIDE SEQUENCE [LARGE SCALE GENOMIC DNA]</scope>
    <source>
        <strain evidence="2 3">PCC 7112</strain>
    </source>
</reference>
<dbReference type="AlphaFoldDB" id="K9VEK3"/>
<sequence>MLDNLDLDISLDKETYDAKIEILMQQLRSLQLACWEKKLPAIIVLEGWAAAGKGALVKQMVGYMDPRGFAVHPIWPPSAAEMGYPFLWRFWQKLPARGQIGFFYHSWYTHVLEDRLFDRVSEAEVPTVIRQINAFERQMVDDGAAIAKFWIHLSKKELKHRLKKLEDDTLQAWRVRPEDWKQAKKYEEYTSFAEEMVAQTGTGPAPWTLVEGDCQRWARVKVLTQMAATITEALDRRTMQSAPIQLPHQEHLQPTEPDLLAQVDLTQSLSPDEYKQQLREEQTRFGKLQQSIYEEEIPVLVLFEGWDAAGKGGAIKRLTDILDPRSYTVNAFGVPTDEETAHHYLWRFWQRLPTAGKISICDRSWYGRVLVERVEGFATEPEWRRAYQEINEFEEQLTSFGCVLVKFWLHISPDEQLKRFTERQNNSFKQYKLTPEDWRNREKWNYYEVAVNQMIQRTSTPAAPWTLIAANNKYYARVKVIQTVTQAIRNQLKRR</sequence>
<proteinExistence type="predicted"/>
<dbReference type="Gene3D" id="3.40.50.300">
    <property type="entry name" value="P-loop containing nucleotide triphosphate hydrolases"/>
    <property type="match status" value="2"/>
</dbReference>
<evidence type="ECO:0000259" key="1">
    <source>
        <dbReference type="Pfam" id="PF03976"/>
    </source>
</evidence>
<dbReference type="KEGG" id="oni:Osc7112_1130"/>
<keyword evidence="2" id="KW-0808">Transferase</keyword>
<dbReference type="InterPro" id="IPR022488">
    <property type="entry name" value="PPK2-related"/>
</dbReference>
<protein>
    <submittedName>
        <fullName evidence="2">Polyphosphate:AMP phosphotransferase</fullName>
    </submittedName>
</protein>
<dbReference type="PANTHER" id="PTHR34383:SF3">
    <property type="entry name" value="POLYPHOSPHATE:AMP PHOSPHOTRANSFERASE"/>
    <property type="match status" value="1"/>
</dbReference>
<accession>K9VEK3</accession>
<evidence type="ECO:0000313" key="3">
    <source>
        <dbReference type="Proteomes" id="UP000010478"/>
    </source>
</evidence>
<dbReference type="STRING" id="179408.Osc7112_1130"/>
<dbReference type="NCBIfam" id="TIGR03708">
    <property type="entry name" value="poly_P_AMP_trns"/>
    <property type="match status" value="1"/>
</dbReference>
<evidence type="ECO:0000313" key="2">
    <source>
        <dbReference type="EMBL" id="AFZ05680.1"/>
    </source>
</evidence>
<keyword evidence="3" id="KW-1185">Reference proteome</keyword>
<dbReference type="eggNOG" id="COG2326">
    <property type="taxonomic scope" value="Bacteria"/>
</dbReference>
<dbReference type="GO" id="GO:0043751">
    <property type="term" value="F:polyphosphate:AMP phosphotransferase activity"/>
    <property type="evidence" value="ECO:0007669"/>
    <property type="project" value="InterPro"/>
</dbReference>
<dbReference type="RefSeq" id="WP_015175006.1">
    <property type="nucleotide sequence ID" value="NC_019729.1"/>
</dbReference>
<dbReference type="OrthoDB" id="9775224at2"/>
<dbReference type="HOGENOM" id="CLU_033786_0_2_3"/>
<dbReference type="PANTHER" id="PTHR34383">
    <property type="entry name" value="POLYPHOSPHATE:AMP PHOSPHOTRANSFERASE-RELATED"/>
    <property type="match status" value="1"/>
</dbReference>
<dbReference type="Proteomes" id="UP000010478">
    <property type="component" value="Chromosome"/>
</dbReference>
<dbReference type="EMBL" id="CP003614">
    <property type="protein sequence ID" value="AFZ05680.1"/>
    <property type="molecule type" value="Genomic_DNA"/>
</dbReference>
<gene>
    <name evidence="2" type="ORF">Osc7112_1130</name>
</gene>
<feature type="domain" description="Polyphosphate kinase-2-related" evidence="1">
    <location>
        <begin position="11"/>
        <end position="233"/>
    </location>
</feature>
<dbReference type="InterPro" id="IPR027417">
    <property type="entry name" value="P-loop_NTPase"/>
</dbReference>
<dbReference type="InterPro" id="IPR022489">
    <property type="entry name" value="PolyP_AMP_Tfrase"/>
</dbReference>